<dbReference type="EMBL" id="CP059066">
    <property type="protein sequence ID" value="QSQ09297.1"/>
    <property type="molecule type" value="Genomic_DNA"/>
</dbReference>
<name>A0A8A0RPG9_9FIRM</name>
<protein>
    <submittedName>
        <fullName evidence="1">Uncharacterized protein</fullName>
    </submittedName>
</protein>
<gene>
    <name evidence="1" type="ORF">H0A61_01658</name>
</gene>
<reference evidence="1" key="1">
    <citation type="submission" date="2020-07" db="EMBL/GenBank/DDBJ databases">
        <title>Koleobacter methoxysyntrophicus gen. nov., sp. nov., a novel anaerobic bacterium isolated from deep subsurface oil field and proposal of Koleobacterales ord. nov. in the phylum Firmicutes.</title>
        <authorList>
            <person name="Sakamoto S."/>
            <person name="Tamaki H."/>
        </authorList>
    </citation>
    <scope>NUCLEOTIDE SEQUENCE</scope>
    <source>
        <strain evidence="1">NRmbB1</strain>
    </source>
</reference>
<dbReference type="Proteomes" id="UP000662904">
    <property type="component" value="Chromosome"/>
</dbReference>
<accession>A0A8A0RPG9</accession>
<proteinExistence type="predicted"/>
<dbReference type="KEGG" id="kme:H0A61_01658"/>
<sequence>MVKYSIKDDTVLQINGKQINFKHNILKVLVIKNLLIVHLFDSYEKRGVVDMAKQPLNNIYAVSDKGDIVWNIKEFFRPNNPYTGVKVLEHDNCFTGISINNEGNLVVNTFMGIAYILDVEKKVIIGHFVTK</sequence>
<dbReference type="Pfam" id="PF25857">
    <property type="entry name" value="DUF7957"/>
    <property type="match status" value="1"/>
</dbReference>
<evidence type="ECO:0000313" key="1">
    <source>
        <dbReference type="EMBL" id="QSQ09297.1"/>
    </source>
</evidence>
<organism evidence="1 2">
    <name type="scientific">Koleobacter methoxysyntrophicus</name>
    <dbReference type="NCBI Taxonomy" id="2751313"/>
    <lineage>
        <taxon>Bacteria</taxon>
        <taxon>Bacillati</taxon>
        <taxon>Bacillota</taxon>
        <taxon>Clostridia</taxon>
        <taxon>Koleobacterales</taxon>
        <taxon>Koleobacteraceae</taxon>
        <taxon>Koleobacter</taxon>
    </lineage>
</organism>
<dbReference type="InterPro" id="IPR058263">
    <property type="entry name" value="DUF7957"/>
</dbReference>
<dbReference type="AlphaFoldDB" id="A0A8A0RPG9"/>
<evidence type="ECO:0000313" key="2">
    <source>
        <dbReference type="Proteomes" id="UP000662904"/>
    </source>
</evidence>
<dbReference type="RefSeq" id="WP_206706657.1">
    <property type="nucleotide sequence ID" value="NZ_CP059066.1"/>
</dbReference>
<keyword evidence="2" id="KW-1185">Reference proteome</keyword>